<feature type="binding site" evidence="12">
    <location>
        <position position="246"/>
    </location>
    <ligand>
        <name>pyridoxal 5'-phosphate</name>
        <dbReference type="ChEBI" id="CHEBI:597326"/>
    </ligand>
</feature>
<evidence type="ECO:0000259" key="15">
    <source>
        <dbReference type="Pfam" id="PF00278"/>
    </source>
</evidence>
<name>A0A2A5SZ26_9GAMM</name>
<dbReference type="Gene3D" id="2.40.37.10">
    <property type="entry name" value="Lyase, Ornithine Decarboxylase, Chain A, domain 1"/>
    <property type="match status" value="1"/>
</dbReference>
<keyword evidence="6 12" id="KW-0456">Lyase</keyword>
<feature type="domain" description="Orn/DAP/Arg decarboxylase 2 C-terminal" evidence="15">
    <location>
        <begin position="37"/>
        <end position="376"/>
    </location>
</feature>
<feature type="binding site" evidence="12">
    <location>
        <position position="284"/>
    </location>
    <ligand>
        <name>substrate</name>
    </ligand>
</feature>
<evidence type="ECO:0000256" key="1">
    <source>
        <dbReference type="ARBA" id="ARBA00001933"/>
    </source>
</evidence>
<dbReference type="EMBL" id="NBYY01000039">
    <property type="protein sequence ID" value="PCS21179.1"/>
    <property type="molecule type" value="Genomic_DNA"/>
</dbReference>
<dbReference type="PANTHER" id="PTHR43727:SF2">
    <property type="entry name" value="GROUP IV DECARBOXYLASE"/>
    <property type="match status" value="1"/>
</dbReference>
<protein>
    <recommendedName>
        <fullName evidence="11 12">Diaminopimelate decarboxylase</fullName>
        <shortName evidence="12">DAP decarboxylase</shortName>
        <shortName evidence="12">DAPDC</shortName>
        <ecNumber evidence="10 12">4.1.1.20</ecNumber>
    </recommendedName>
</protein>
<evidence type="ECO:0000313" key="18">
    <source>
        <dbReference type="Proteomes" id="UP000219020"/>
    </source>
</evidence>
<proteinExistence type="inferred from homology"/>
<dbReference type="FunFam" id="3.20.20.10:FF:000003">
    <property type="entry name" value="Diaminopimelate decarboxylase"/>
    <property type="match status" value="1"/>
</dbReference>
<dbReference type="InterPro" id="IPR009006">
    <property type="entry name" value="Ala_racemase/Decarboxylase_C"/>
</dbReference>
<evidence type="ECO:0000256" key="9">
    <source>
        <dbReference type="ARBA" id="ARBA00060983"/>
    </source>
</evidence>
<feature type="binding site" evidence="12">
    <location>
        <position position="351"/>
    </location>
    <ligand>
        <name>substrate</name>
    </ligand>
</feature>
<comment type="pathway">
    <text evidence="8 12 14">Amino-acid biosynthesis; L-lysine biosynthesis via DAP pathway; L-lysine from DL-2,6-diaminopimelate: step 1/1.</text>
</comment>
<dbReference type="Gene3D" id="3.20.20.10">
    <property type="entry name" value="Alanine racemase"/>
    <property type="match status" value="1"/>
</dbReference>
<evidence type="ECO:0000256" key="2">
    <source>
        <dbReference type="ARBA" id="ARBA00022605"/>
    </source>
</evidence>
<accession>A0A2A5SZ26</accession>
<evidence type="ECO:0000256" key="5">
    <source>
        <dbReference type="ARBA" id="ARBA00023154"/>
    </source>
</evidence>
<dbReference type="GO" id="GO:0030170">
    <property type="term" value="F:pyridoxal phosphate binding"/>
    <property type="evidence" value="ECO:0007669"/>
    <property type="project" value="UniProtKB-UniRule"/>
</dbReference>
<dbReference type="PROSITE" id="PS00879">
    <property type="entry name" value="ODR_DC_2_2"/>
    <property type="match status" value="1"/>
</dbReference>
<organism evidence="17 18">
    <name type="scientific">Candidatus Enterovibrio escicola</name>
    <dbReference type="NCBI Taxonomy" id="1927127"/>
    <lineage>
        <taxon>Bacteria</taxon>
        <taxon>Pseudomonadati</taxon>
        <taxon>Pseudomonadota</taxon>
        <taxon>Gammaproteobacteria</taxon>
        <taxon>Vibrionales</taxon>
        <taxon>Vibrionaceae</taxon>
        <taxon>Enterovibrio</taxon>
    </lineage>
</organism>
<evidence type="ECO:0000313" key="17">
    <source>
        <dbReference type="EMBL" id="PCS21179.1"/>
    </source>
</evidence>
<dbReference type="InterPro" id="IPR000183">
    <property type="entry name" value="Orn/DAP/Arg_de-COase"/>
</dbReference>
<evidence type="ECO:0000256" key="6">
    <source>
        <dbReference type="ARBA" id="ARBA00023239"/>
    </source>
</evidence>
<dbReference type="Proteomes" id="UP000219020">
    <property type="component" value="Unassembled WGS sequence"/>
</dbReference>
<dbReference type="GO" id="GO:0008836">
    <property type="term" value="F:diaminopimelate decarboxylase activity"/>
    <property type="evidence" value="ECO:0007669"/>
    <property type="project" value="UniProtKB-UniRule"/>
</dbReference>
<sequence>MQGRTKLDYFNYQDDGKLWAEDVPLTQLCDTYGTPLYVYSRATLERHWHAFNNAVGNHPHLICYAVKANSNLGVLNVLARLGSGFDIVSQGELERVLAAGGDHTKVVFSGVGKKADEMARALSLGIKCFNVESEAELDRLNQVAGELGQVAPVSLRINPDVDVKTHPYISTGRKENKFGIAFERSREVYNYANSLTSLKVQGVDCHIGSQLTELAPFIESMDRLLMLIDQLGQDGIEITHLDVGGGLGVTYYNERPPQPSDYVKSLLERLSNHQDIELVFEPGRAIAANAGLLLTRIEFLKNNAEKNFAILDAAMNDLLRPALYHAWQDIIPVVPRKGESKTYDLVGSVCETGDYLGKDRALTIEAGDLLAIRSSGAYGFVMSSNYNTRSRAAEIMVDGGTAYLVRQREPLESLWQLEQMLPG</sequence>
<dbReference type="PRINTS" id="PR01179">
    <property type="entry name" value="ODADCRBXLASE"/>
</dbReference>
<evidence type="ECO:0000256" key="4">
    <source>
        <dbReference type="ARBA" id="ARBA00022898"/>
    </source>
</evidence>
<feature type="binding site" evidence="12">
    <location>
        <begin position="281"/>
        <end position="284"/>
    </location>
    <ligand>
        <name>pyridoxal 5'-phosphate</name>
        <dbReference type="ChEBI" id="CHEBI:597326"/>
    </ligand>
</feature>
<evidence type="ECO:0000259" key="16">
    <source>
        <dbReference type="Pfam" id="PF02784"/>
    </source>
</evidence>
<feature type="active site" description="Proton donor" evidence="13">
    <location>
        <position position="350"/>
    </location>
</feature>
<keyword evidence="18" id="KW-1185">Reference proteome</keyword>
<dbReference type="Pfam" id="PF02784">
    <property type="entry name" value="Orn_Arg_deC_N"/>
    <property type="match status" value="1"/>
</dbReference>
<dbReference type="EC" id="4.1.1.20" evidence="10 12"/>
<comment type="caution">
    <text evidence="17">The sequence shown here is derived from an EMBL/GenBank/DDBJ whole genome shotgun (WGS) entry which is preliminary data.</text>
</comment>
<comment type="cofactor">
    <cofactor evidence="1 12 13 14">
        <name>pyridoxal 5'-phosphate</name>
        <dbReference type="ChEBI" id="CHEBI:597326"/>
    </cofactor>
</comment>
<evidence type="ECO:0000256" key="11">
    <source>
        <dbReference type="ARBA" id="ARBA00074972"/>
    </source>
</evidence>
<feature type="binding site" evidence="12">
    <location>
        <position position="378"/>
    </location>
    <ligand>
        <name>substrate</name>
    </ligand>
</feature>
<evidence type="ECO:0000256" key="14">
    <source>
        <dbReference type="RuleBase" id="RU003738"/>
    </source>
</evidence>
<dbReference type="CDD" id="cd06828">
    <property type="entry name" value="PLPDE_III_DapDC"/>
    <property type="match status" value="1"/>
</dbReference>
<dbReference type="PRINTS" id="PR01181">
    <property type="entry name" value="DAPDCRBXLASE"/>
</dbReference>
<dbReference type="GO" id="GO:0009089">
    <property type="term" value="P:lysine biosynthetic process via diaminopimelate"/>
    <property type="evidence" value="ECO:0007669"/>
    <property type="project" value="UniProtKB-UniRule"/>
</dbReference>
<comment type="subunit">
    <text evidence="12">Homodimer.</text>
</comment>
<feature type="binding site" evidence="12">
    <location>
        <position position="320"/>
    </location>
    <ligand>
        <name>substrate</name>
    </ligand>
</feature>
<gene>
    <name evidence="12" type="primary">lysA</name>
    <name evidence="17" type="ORF">BTN49_3329</name>
</gene>
<evidence type="ECO:0000256" key="13">
    <source>
        <dbReference type="PIRSR" id="PIRSR600183-50"/>
    </source>
</evidence>
<dbReference type="InterPro" id="IPR002986">
    <property type="entry name" value="DAP_deCOOHase_LysA"/>
</dbReference>
<evidence type="ECO:0000256" key="10">
    <source>
        <dbReference type="ARBA" id="ARBA00066427"/>
    </source>
</evidence>
<dbReference type="InterPro" id="IPR029066">
    <property type="entry name" value="PLP-binding_barrel"/>
</dbReference>
<evidence type="ECO:0000256" key="7">
    <source>
        <dbReference type="ARBA" id="ARBA00050464"/>
    </source>
</evidence>
<dbReference type="InterPro" id="IPR022657">
    <property type="entry name" value="De-COase2_CS"/>
</dbReference>
<keyword evidence="5 12" id="KW-0457">Lysine biosynthesis</keyword>
<reference evidence="18" key="1">
    <citation type="submission" date="2017-04" db="EMBL/GenBank/DDBJ databases">
        <title>Genome evolution of the luminous symbionts of deep sea anglerfish.</title>
        <authorList>
            <person name="Hendry T.A."/>
        </authorList>
    </citation>
    <scope>NUCLEOTIDE SEQUENCE [LARGE SCALE GENOMIC DNA]</scope>
</reference>
<keyword evidence="3 12" id="KW-0210">Decarboxylase</keyword>
<feature type="binding site" evidence="12">
    <location>
        <position position="324"/>
    </location>
    <ligand>
        <name>substrate</name>
    </ligand>
</feature>
<dbReference type="UniPathway" id="UPA00034">
    <property type="reaction ID" value="UER00027"/>
</dbReference>
<keyword evidence="2 12" id="KW-0028">Amino-acid biosynthesis</keyword>
<dbReference type="InterPro" id="IPR022643">
    <property type="entry name" value="De-COase2_C"/>
</dbReference>
<evidence type="ECO:0000256" key="3">
    <source>
        <dbReference type="ARBA" id="ARBA00022793"/>
    </source>
</evidence>
<comment type="function">
    <text evidence="12">Specifically catalyzes the decarboxylation of meso-diaminopimelate (meso-DAP) to L-lysine.</text>
</comment>
<dbReference type="HAMAP" id="MF_02120">
    <property type="entry name" value="LysA"/>
    <property type="match status" value="1"/>
</dbReference>
<dbReference type="NCBIfam" id="TIGR01048">
    <property type="entry name" value="lysA"/>
    <property type="match status" value="1"/>
</dbReference>
<dbReference type="InterPro" id="IPR022653">
    <property type="entry name" value="De-COase2_pyr-phos_BS"/>
</dbReference>
<dbReference type="AlphaFoldDB" id="A0A2A5SZ26"/>
<dbReference type="InterPro" id="IPR022644">
    <property type="entry name" value="De-COase2_N"/>
</dbReference>
<comment type="similarity">
    <text evidence="9 12">Belongs to the Orn/Lys/Arg decarboxylase class-II family. LysA subfamily.</text>
</comment>
<feature type="modified residue" description="N6-(pyridoxal phosphate)lysine" evidence="12 13">
    <location>
        <position position="67"/>
    </location>
</feature>
<dbReference type="PANTHER" id="PTHR43727">
    <property type="entry name" value="DIAMINOPIMELATE DECARBOXYLASE"/>
    <property type="match status" value="1"/>
</dbReference>
<keyword evidence="4 12" id="KW-0663">Pyridoxal phosphate</keyword>
<feature type="binding site" evidence="12">
    <location>
        <position position="378"/>
    </location>
    <ligand>
        <name>pyridoxal 5'-phosphate</name>
        <dbReference type="ChEBI" id="CHEBI:597326"/>
    </ligand>
</feature>
<dbReference type="FunFam" id="2.40.37.10:FF:000003">
    <property type="entry name" value="Diaminopimelate decarboxylase"/>
    <property type="match status" value="1"/>
</dbReference>
<dbReference type="PROSITE" id="PS00878">
    <property type="entry name" value="ODR_DC_2_1"/>
    <property type="match status" value="1"/>
</dbReference>
<feature type="domain" description="Orn/DAP/Arg decarboxylase 2 N-terminal" evidence="16">
    <location>
        <begin position="42"/>
        <end position="288"/>
    </location>
</feature>
<comment type="catalytic activity">
    <reaction evidence="7 12 14">
        <text>meso-2,6-diaminopimelate + H(+) = L-lysine + CO2</text>
        <dbReference type="Rhea" id="RHEA:15101"/>
        <dbReference type="ChEBI" id="CHEBI:15378"/>
        <dbReference type="ChEBI" id="CHEBI:16526"/>
        <dbReference type="ChEBI" id="CHEBI:32551"/>
        <dbReference type="ChEBI" id="CHEBI:57791"/>
        <dbReference type="EC" id="4.1.1.20"/>
    </reaction>
</comment>
<dbReference type="SUPFAM" id="SSF51419">
    <property type="entry name" value="PLP-binding barrel"/>
    <property type="match status" value="1"/>
</dbReference>
<dbReference type="Pfam" id="PF00278">
    <property type="entry name" value="Orn_DAP_Arg_deC"/>
    <property type="match status" value="1"/>
</dbReference>
<evidence type="ECO:0000256" key="12">
    <source>
        <dbReference type="HAMAP-Rule" id="MF_02120"/>
    </source>
</evidence>
<evidence type="ECO:0000256" key="8">
    <source>
        <dbReference type="ARBA" id="ARBA00060643"/>
    </source>
</evidence>
<dbReference type="SUPFAM" id="SSF50621">
    <property type="entry name" value="Alanine racemase C-terminal domain-like"/>
    <property type="match status" value="1"/>
</dbReference>